<comment type="caution">
    <text evidence="7">The sequence shown here is derived from an EMBL/GenBank/DDBJ whole genome shotgun (WGS) entry which is preliminary data.</text>
</comment>
<keyword evidence="2" id="KW-1003">Cell membrane</keyword>
<accession>A0A1F7SH71</accession>
<keyword evidence="5 6" id="KW-0472">Membrane</keyword>
<proteinExistence type="predicted"/>
<evidence type="ECO:0008006" key="9">
    <source>
        <dbReference type="Google" id="ProtNLM"/>
    </source>
</evidence>
<dbReference type="STRING" id="1817883.A3G31_12440"/>
<evidence type="ECO:0000256" key="5">
    <source>
        <dbReference type="ARBA" id="ARBA00023136"/>
    </source>
</evidence>
<dbReference type="InterPro" id="IPR020948">
    <property type="entry name" value="P_starv_induced_PsiE-like"/>
</dbReference>
<reference evidence="7 8" key="1">
    <citation type="journal article" date="2016" name="Nat. Commun.">
        <title>Thousands of microbial genomes shed light on interconnected biogeochemical processes in an aquifer system.</title>
        <authorList>
            <person name="Anantharaman K."/>
            <person name="Brown C.T."/>
            <person name="Hug L.A."/>
            <person name="Sharon I."/>
            <person name="Castelle C.J."/>
            <person name="Probst A.J."/>
            <person name="Thomas B.C."/>
            <person name="Singh A."/>
            <person name="Wilkins M.J."/>
            <person name="Karaoz U."/>
            <person name="Brodie E.L."/>
            <person name="Williams K.H."/>
            <person name="Hubbard S.S."/>
            <person name="Banfield J.F."/>
        </authorList>
    </citation>
    <scope>NUCLEOTIDE SEQUENCE [LARGE SCALE GENOMIC DNA]</scope>
</reference>
<evidence type="ECO:0000256" key="1">
    <source>
        <dbReference type="ARBA" id="ARBA00004651"/>
    </source>
</evidence>
<evidence type="ECO:0000256" key="4">
    <source>
        <dbReference type="ARBA" id="ARBA00022989"/>
    </source>
</evidence>
<evidence type="ECO:0000256" key="2">
    <source>
        <dbReference type="ARBA" id="ARBA00022475"/>
    </source>
</evidence>
<comment type="subcellular location">
    <subcellularLocation>
        <location evidence="1">Cell membrane</location>
        <topology evidence="1">Multi-pass membrane protein</topology>
    </subcellularLocation>
</comment>
<evidence type="ECO:0000256" key="6">
    <source>
        <dbReference type="SAM" id="Phobius"/>
    </source>
</evidence>
<dbReference type="Proteomes" id="UP000178082">
    <property type="component" value="Unassembled WGS sequence"/>
</dbReference>
<organism evidence="7 8">
    <name type="scientific">Candidatus Schekmanbacteria bacterium RIFCSPLOWO2_12_FULL_38_15</name>
    <dbReference type="NCBI Taxonomy" id="1817883"/>
    <lineage>
        <taxon>Bacteria</taxon>
        <taxon>Candidatus Schekmaniibacteriota</taxon>
    </lineage>
</organism>
<keyword evidence="4 6" id="KW-1133">Transmembrane helix</keyword>
<feature type="transmembrane region" description="Helical" evidence="6">
    <location>
        <begin position="62"/>
        <end position="83"/>
    </location>
</feature>
<evidence type="ECO:0000313" key="8">
    <source>
        <dbReference type="Proteomes" id="UP000178082"/>
    </source>
</evidence>
<feature type="transmembrane region" description="Helical" evidence="6">
    <location>
        <begin position="20"/>
        <end position="42"/>
    </location>
</feature>
<name>A0A1F7SH71_9BACT</name>
<feature type="transmembrane region" description="Helical" evidence="6">
    <location>
        <begin position="116"/>
        <end position="136"/>
    </location>
</feature>
<dbReference type="Pfam" id="PF06146">
    <property type="entry name" value="PsiE"/>
    <property type="match status" value="1"/>
</dbReference>
<keyword evidence="3 6" id="KW-0812">Transmembrane</keyword>
<protein>
    <recommendedName>
        <fullName evidence="9">Phosphate-starvation-inducible E-like protein</fullName>
    </recommendedName>
</protein>
<evidence type="ECO:0000313" key="7">
    <source>
        <dbReference type="EMBL" id="OGL53150.1"/>
    </source>
</evidence>
<dbReference type="AlphaFoldDB" id="A0A1F7SH71"/>
<gene>
    <name evidence="7" type="ORF">A3G31_12440</name>
</gene>
<sequence length="146" mass="16822">MELTRKRFFNFEVINVFEKVTRVILSALIVSILLAFLAGTIWSFLDLKLFFENNIQLASRTIVINVLTLLAIVEVLRTTLIYFSEGRVRVSYIVDTVLVVMLTEVMIFWFKDVDYLKITALVLVILCLALVRLLAIKHSPAKEEIK</sequence>
<dbReference type="EMBL" id="MGDI01000027">
    <property type="protein sequence ID" value="OGL53150.1"/>
    <property type="molecule type" value="Genomic_DNA"/>
</dbReference>
<feature type="transmembrane region" description="Helical" evidence="6">
    <location>
        <begin position="90"/>
        <end position="110"/>
    </location>
</feature>
<dbReference type="GO" id="GO:0005886">
    <property type="term" value="C:plasma membrane"/>
    <property type="evidence" value="ECO:0007669"/>
    <property type="project" value="UniProtKB-SubCell"/>
</dbReference>
<evidence type="ECO:0000256" key="3">
    <source>
        <dbReference type="ARBA" id="ARBA00022692"/>
    </source>
</evidence>